<gene>
    <name evidence="6" type="primary">LOC119644236</name>
</gene>
<organism evidence="5 6">
    <name type="scientific">Glossina fuscipes</name>
    <dbReference type="NCBI Taxonomy" id="7396"/>
    <lineage>
        <taxon>Eukaryota</taxon>
        <taxon>Metazoa</taxon>
        <taxon>Ecdysozoa</taxon>
        <taxon>Arthropoda</taxon>
        <taxon>Hexapoda</taxon>
        <taxon>Insecta</taxon>
        <taxon>Pterygota</taxon>
        <taxon>Neoptera</taxon>
        <taxon>Endopterygota</taxon>
        <taxon>Diptera</taxon>
        <taxon>Brachycera</taxon>
        <taxon>Muscomorpha</taxon>
        <taxon>Hippoboscoidea</taxon>
        <taxon>Glossinidae</taxon>
        <taxon>Glossina</taxon>
    </lineage>
</organism>
<accession>A0A9C5ZJ06</accession>
<keyword evidence="2" id="KW-0677">Repeat</keyword>
<keyword evidence="3" id="KW-0175">Coiled coil</keyword>
<feature type="compositionally biased region" description="Polar residues" evidence="4">
    <location>
        <begin position="283"/>
        <end position="310"/>
    </location>
</feature>
<dbReference type="Gene3D" id="2.120.10.80">
    <property type="entry name" value="Kelch-type beta propeller"/>
    <property type="match status" value="1"/>
</dbReference>
<evidence type="ECO:0000256" key="1">
    <source>
        <dbReference type="ARBA" id="ARBA00022441"/>
    </source>
</evidence>
<dbReference type="Proteomes" id="UP000092443">
    <property type="component" value="Unplaced"/>
</dbReference>
<dbReference type="KEGG" id="gfs:119644236"/>
<dbReference type="InterPro" id="IPR006652">
    <property type="entry name" value="Kelch_1"/>
</dbReference>
<dbReference type="GeneID" id="119644236"/>
<evidence type="ECO:0000256" key="3">
    <source>
        <dbReference type="SAM" id="Coils"/>
    </source>
</evidence>
<evidence type="ECO:0000313" key="5">
    <source>
        <dbReference type="Proteomes" id="UP000092443"/>
    </source>
</evidence>
<dbReference type="SMART" id="SM00612">
    <property type="entry name" value="Kelch"/>
    <property type="match status" value="2"/>
</dbReference>
<dbReference type="SUPFAM" id="SSF117281">
    <property type="entry name" value="Kelch motif"/>
    <property type="match status" value="1"/>
</dbReference>
<reference evidence="6" key="1">
    <citation type="submission" date="2025-08" db="UniProtKB">
        <authorList>
            <consortium name="RefSeq"/>
        </authorList>
    </citation>
    <scope>IDENTIFICATION</scope>
    <source>
        <tissue evidence="6">Whole body pupa</tissue>
    </source>
</reference>
<evidence type="ECO:0000256" key="4">
    <source>
        <dbReference type="SAM" id="MobiDB-lite"/>
    </source>
</evidence>
<dbReference type="PANTHER" id="PTHR45632:SF3">
    <property type="entry name" value="KELCH-LIKE PROTEIN 32"/>
    <property type="match status" value="1"/>
</dbReference>
<protein>
    <submittedName>
        <fullName evidence="6">Uncharacterized protein LOC119644236</fullName>
    </submittedName>
</protein>
<dbReference type="PANTHER" id="PTHR45632">
    <property type="entry name" value="LD33804P"/>
    <property type="match status" value="1"/>
</dbReference>
<dbReference type="RefSeq" id="XP_037899696.1">
    <property type="nucleotide sequence ID" value="XM_038043768.1"/>
</dbReference>
<sequence length="332" mass="37886">MNEGRCDNSAVFLSGKVFSMGGFNRGALKTAECYDPASKRWSYIAPMNNTRHGFGICTYNHLIYVVGGYQTSTVESYDPATNKWHLCQNIPEGWKEIRHEKKERDVAFYTSRVDDDGNELERRPMARSLASSISESTTRLNLSSRSCDRKAGVLYINPAAYIEKDGEMERSPDAGQGSIDSKCPSVSETESDIVPPLDLQSEENYPTTRDYTFSYRKHCEAAKIVLKPEKAYETWLSAKRKLLSDEAARRKKAEQQKRQELEDRKRLADEKFKNWLKKKACQPKTTHLAQEPSMQQISSNLTIKSTSANTDLLERPTRSQLSEEETCKYCRN</sequence>
<feature type="non-terminal residue" evidence="6">
    <location>
        <position position="332"/>
    </location>
</feature>
<proteinExistence type="predicted"/>
<feature type="region of interest" description="Disordered" evidence="4">
    <location>
        <begin position="283"/>
        <end position="332"/>
    </location>
</feature>
<name>A0A9C5ZJ06_9MUSC</name>
<dbReference type="AlphaFoldDB" id="A0A9C5ZJ06"/>
<evidence type="ECO:0000313" key="6">
    <source>
        <dbReference type="RefSeq" id="XP_037899696.1"/>
    </source>
</evidence>
<dbReference type="InterPro" id="IPR015915">
    <property type="entry name" value="Kelch-typ_b-propeller"/>
</dbReference>
<keyword evidence="1" id="KW-0880">Kelch repeat</keyword>
<dbReference type="Pfam" id="PF01344">
    <property type="entry name" value="Kelch_1"/>
    <property type="match status" value="2"/>
</dbReference>
<feature type="coiled-coil region" evidence="3">
    <location>
        <begin position="243"/>
        <end position="278"/>
    </location>
</feature>
<feature type="region of interest" description="Disordered" evidence="4">
    <location>
        <begin position="166"/>
        <end position="203"/>
    </location>
</feature>
<keyword evidence="5" id="KW-1185">Reference proteome</keyword>
<evidence type="ECO:0000256" key="2">
    <source>
        <dbReference type="ARBA" id="ARBA00022737"/>
    </source>
</evidence>